<comment type="similarity">
    <text evidence="1">Belongs to the transposase IS21/IS408/IS1162 family.</text>
</comment>
<dbReference type="EMBL" id="CP039247">
    <property type="protein sequence ID" value="QCB29231.1"/>
    <property type="molecule type" value="Genomic_DNA"/>
</dbReference>
<evidence type="ECO:0000259" key="2">
    <source>
        <dbReference type="PROSITE" id="PS50994"/>
    </source>
</evidence>
<dbReference type="SUPFAM" id="SSF53098">
    <property type="entry name" value="Ribonuclease H-like"/>
    <property type="match status" value="1"/>
</dbReference>
<name>A0A4P7QCT5_9CORY</name>
<feature type="domain" description="Integrase catalytic" evidence="2">
    <location>
        <begin position="132"/>
        <end position="314"/>
    </location>
</feature>
<dbReference type="Proteomes" id="UP000296352">
    <property type="component" value="Chromosome"/>
</dbReference>
<dbReference type="InterPro" id="IPR012337">
    <property type="entry name" value="RNaseH-like_sf"/>
</dbReference>
<dbReference type="AlphaFoldDB" id="A0A4P7QCT5"/>
<sequence>MANFKEIMALCVEGKSYGQIAAALGCSRRDISRVQAIIRDQGIDKERFESLSPQWFADVFDDGRASRSKAYDQPDFAAMAKRLGHNKHLTRHKLWLDYISTECAPELEKYQYSQFCHHFSGFIRANDLRDVIEHAPGQELYVDWAGDKIAIIDQASGHVALKASLFLAVCPYSGLLFATAAENEKMPAWLECHVKALNYLGKLPAIIVPDNASTATYRPKRHQSYRAVTARYADFADFYDLVIVPTRPGKPKDKAAVERAVQIAYSRILGYFDGEVFYSLDELNEAIADRVEDINCVLTRADGTTRRQRFDTHEAPVMRELPAQAFTEVVWRSPKVDRNWHVCCDYQYYSVPYELVGKVLRARLTTTTVSLFDGDELVAEHDRLHGFRYRYSTNHAHGPQGSDDTVDVLTRDELLKWASSFGPNTVKVITTILDNNAASIPRGLSLARNVLANLGRRHDKTSLEPACAVVVGKKLAANFAVIKRIQADIGHNRQAVPQQSPASSYPQVVDITNMKDAVFIRPASHFNDVEWEEA</sequence>
<dbReference type="KEGG" id="cee:CENDO_09885"/>
<dbReference type="PANTHER" id="PTHR35004">
    <property type="entry name" value="TRANSPOSASE RV3428C-RELATED"/>
    <property type="match status" value="1"/>
</dbReference>
<protein>
    <submittedName>
        <fullName evidence="3">Integrase core domain protein</fullName>
    </submittedName>
</protein>
<dbReference type="InterPro" id="IPR036397">
    <property type="entry name" value="RNaseH_sf"/>
</dbReference>
<proteinExistence type="inferred from homology"/>
<dbReference type="PROSITE" id="PS51257">
    <property type="entry name" value="PROKAR_LIPOPROTEIN"/>
    <property type="match status" value="1"/>
</dbReference>
<dbReference type="RefSeq" id="WP_136140252.1">
    <property type="nucleotide sequence ID" value="NZ_CP039247.1"/>
</dbReference>
<dbReference type="PROSITE" id="PS50994">
    <property type="entry name" value="INTEGRASE"/>
    <property type="match status" value="1"/>
</dbReference>
<gene>
    <name evidence="3" type="ORF">CENDO_00255</name>
    <name evidence="4" type="ORF">CENDO_09885</name>
</gene>
<dbReference type="EMBL" id="CP039247">
    <property type="protein sequence ID" value="QCB27361.1"/>
    <property type="molecule type" value="Genomic_DNA"/>
</dbReference>
<dbReference type="InterPro" id="IPR001584">
    <property type="entry name" value="Integrase_cat-core"/>
</dbReference>
<dbReference type="NCBIfam" id="NF033546">
    <property type="entry name" value="transpos_IS21"/>
    <property type="match status" value="1"/>
</dbReference>
<dbReference type="OrthoDB" id="2065409at2"/>
<organism evidence="3 5">
    <name type="scientific">Corynebacterium endometrii</name>
    <dbReference type="NCBI Taxonomy" id="2488819"/>
    <lineage>
        <taxon>Bacteria</taxon>
        <taxon>Bacillati</taxon>
        <taxon>Actinomycetota</taxon>
        <taxon>Actinomycetes</taxon>
        <taxon>Mycobacteriales</taxon>
        <taxon>Corynebacteriaceae</taxon>
        <taxon>Corynebacterium</taxon>
    </lineage>
</organism>
<evidence type="ECO:0000313" key="4">
    <source>
        <dbReference type="EMBL" id="QCB29231.1"/>
    </source>
</evidence>
<dbReference type="KEGG" id="cee:CENDO_00255"/>
<accession>A0A4P7QCT5</accession>
<evidence type="ECO:0000313" key="5">
    <source>
        <dbReference type="Proteomes" id="UP000296352"/>
    </source>
</evidence>
<evidence type="ECO:0000256" key="1">
    <source>
        <dbReference type="ARBA" id="ARBA00009277"/>
    </source>
</evidence>
<dbReference type="InterPro" id="IPR054353">
    <property type="entry name" value="IstA-like_C"/>
</dbReference>
<keyword evidence="5" id="KW-1185">Reference proteome</keyword>
<reference evidence="3 5" key="1">
    <citation type="submission" date="2019-04" db="EMBL/GenBank/DDBJ databases">
        <title>Corynebacterium endometrii sp. nov., isolated from the uterus of a cow with endometritis.</title>
        <authorList>
            <person name="Ballas P."/>
            <person name="Ruckert C."/>
            <person name="Wagener K."/>
            <person name="Drillich M."/>
            <person name="Kaempfer P."/>
            <person name="Busse H.-J."/>
            <person name="Ehling-Schulz M."/>
        </authorList>
    </citation>
    <scope>NUCLEOTIDE SEQUENCE [LARGE SCALE GENOMIC DNA]</scope>
    <source>
        <strain evidence="3 5">LMM-1653</strain>
    </source>
</reference>
<dbReference type="GO" id="GO:0015074">
    <property type="term" value="P:DNA integration"/>
    <property type="evidence" value="ECO:0007669"/>
    <property type="project" value="InterPro"/>
</dbReference>
<dbReference type="GO" id="GO:0003676">
    <property type="term" value="F:nucleic acid binding"/>
    <property type="evidence" value="ECO:0007669"/>
    <property type="project" value="InterPro"/>
</dbReference>
<evidence type="ECO:0000313" key="3">
    <source>
        <dbReference type="EMBL" id="QCB27361.1"/>
    </source>
</evidence>
<dbReference type="Pfam" id="PF22483">
    <property type="entry name" value="Mu-transpos_C_2"/>
    <property type="match status" value="1"/>
</dbReference>
<dbReference type="PANTHER" id="PTHR35004:SF8">
    <property type="entry name" value="TRANSPOSASE RV3428C-RELATED"/>
    <property type="match status" value="1"/>
</dbReference>
<dbReference type="Gene3D" id="3.30.420.10">
    <property type="entry name" value="Ribonuclease H-like superfamily/Ribonuclease H"/>
    <property type="match status" value="1"/>
</dbReference>